<dbReference type="RefSeq" id="WP_285673492.1">
    <property type="nucleotide sequence ID" value="NZ_BSYI01000036.1"/>
</dbReference>
<comment type="similarity">
    <text evidence="2">Belongs to the class-I pyridoxal-phosphate-dependent aminotransferase family.</text>
</comment>
<evidence type="ECO:0000256" key="7">
    <source>
        <dbReference type="ARBA" id="ARBA00049185"/>
    </source>
</evidence>
<dbReference type="EC" id="2.6.1.1" evidence="3"/>
<sequence length="387" mass="40928">MTPSKRSDIPPFYALDVFKEALAAEAAGRDVIHMEVGEPAFGAPASARRRIAEALAGDSTLGYTSGLGLPALREAIAGLYQRRHGLVIDPGRIIVTTGSSAGFQLAFLSLFDAGQRVAIADPSYPAYRNILSVLGLRLVRIEAELESRYQPTPALLAEAGPLEGLLIASPANPAGTVLDRAALGALVEHCAGAGVTIIADEIYHGLTYGPAAPSVLEFTDEAVVINSFSKYFTMTGWRIGWMVVPERMVRPMERLAQNLYISANHASQIGGIGALEPEGEAEAASHMQEYATNRQALMAALPALGFSDIAPCDGGFYVYAGLGGLSADSRVFCAGLLRHEGVATTPGLDFDPVRGTGTLRLSFAQSPERIAEGIRRIRAYVEAGCPV</sequence>
<dbReference type="InterPro" id="IPR015424">
    <property type="entry name" value="PyrdxlP-dep_Trfase"/>
</dbReference>
<accession>A0ABQ6LS46</accession>
<evidence type="ECO:0000259" key="8">
    <source>
        <dbReference type="Pfam" id="PF00155"/>
    </source>
</evidence>
<comment type="catalytic activity">
    <reaction evidence="7">
        <text>L-aspartate + 2-oxoglutarate = oxaloacetate + L-glutamate</text>
        <dbReference type="Rhea" id="RHEA:21824"/>
        <dbReference type="ChEBI" id="CHEBI:16452"/>
        <dbReference type="ChEBI" id="CHEBI:16810"/>
        <dbReference type="ChEBI" id="CHEBI:29985"/>
        <dbReference type="ChEBI" id="CHEBI:29991"/>
        <dbReference type="EC" id="2.6.1.1"/>
    </reaction>
</comment>
<proteinExistence type="inferred from homology"/>
<evidence type="ECO:0000313" key="9">
    <source>
        <dbReference type="EMBL" id="GMG84445.1"/>
    </source>
</evidence>
<evidence type="ECO:0000256" key="6">
    <source>
        <dbReference type="ARBA" id="ARBA00022898"/>
    </source>
</evidence>
<name>A0ABQ6LS46_9RHOB</name>
<dbReference type="InterPro" id="IPR015421">
    <property type="entry name" value="PyrdxlP-dep_Trfase_major"/>
</dbReference>
<keyword evidence="5" id="KW-0808">Transferase</keyword>
<protein>
    <recommendedName>
        <fullName evidence="3">aspartate transaminase</fullName>
        <ecNumber evidence="3">2.6.1.1</ecNumber>
    </recommendedName>
</protein>
<evidence type="ECO:0000256" key="3">
    <source>
        <dbReference type="ARBA" id="ARBA00012753"/>
    </source>
</evidence>
<dbReference type="Proteomes" id="UP001239909">
    <property type="component" value="Unassembled WGS sequence"/>
</dbReference>
<dbReference type="Pfam" id="PF00155">
    <property type="entry name" value="Aminotran_1_2"/>
    <property type="match status" value="1"/>
</dbReference>
<keyword evidence="4 9" id="KW-0032">Aminotransferase</keyword>
<dbReference type="InterPro" id="IPR004839">
    <property type="entry name" value="Aminotransferase_I/II_large"/>
</dbReference>
<dbReference type="CDD" id="cd00609">
    <property type="entry name" value="AAT_like"/>
    <property type="match status" value="1"/>
</dbReference>
<organism evidence="9 10">
    <name type="scientific">Paralimibaculum aggregatum</name>
    <dbReference type="NCBI Taxonomy" id="3036245"/>
    <lineage>
        <taxon>Bacteria</taxon>
        <taxon>Pseudomonadati</taxon>
        <taxon>Pseudomonadota</taxon>
        <taxon>Alphaproteobacteria</taxon>
        <taxon>Rhodobacterales</taxon>
        <taxon>Paracoccaceae</taxon>
        <taxon>Paralimibaculum</taxon>
    </lineage>
</organism>
<dbReference type="GO" id="GO:0008483">
    <property type="term" value="F:transaminase activity"/>
    <property type="evidence" value="ECO:0007669"/>
    <property type="project" value="UniProtKB-KW"/>
</dbReference>
<feature type="domain" description="Aminotransferase class I/classII large" evidence="8">
    <location>
        <begin position="30"/>
        <end position="377"/>
    </location>
</feature>
<evidence type="ECO:0000256" key="2">
    <source>
        <dbReference type="ARBA" id="ARBA00007441"/>
    </source>
</evidence>
<comment type="cofactor">
    <cofactor evidence="1">
        <name>pyridoxal 5'-phosphate</name>
        <dbReference type="ChEBI" id="CHEBI:597326"/>
    </cofactor>
</comment>
<evidence type="ECO:0000313" key="10">
    <source>
        <dbReference type="Proteomes" id="UP001239909"/>
    </source>
</evidence>
<evidence type="ECO:0000256" key="1">
    <source>
        <dbReference type="ARBA" id="ARBA00001933"/>
    </source>
</evidence>
<gene>
    <name evidence="9" type="ORF">LNKW23_36610</name>
</gene>
<dbReference type="PANTHER" id="PTHR46383:SF2">
    <property type="entry name" value="AMINOTRANSFERASE"/>
    <property type="match status" value="1"/>
</dbReference>
<dbReference type="PANTHER" id="PTHR46383">
    <property type="entry name" value="ASPARTATE AMINOTRANSFERASE"/>
    <property type="match status" value="1"/>
</dbReference>
<dbReference type="EMBL" id="BSYI01000036">
    <property type="protein sequence ID" value="GMG84445.1"/>
    <property type="molecule type" value="Genomic_DNA"/>
</dbReference>
<dbReference type="Gene3D" id="3.40.640.10">
    <property type="entry name" value="Type I PLP-dependent aspartate aminotransferase-like (Major domain)"/>
    <property type="match status" value="1"/>
</dbReference>
<reference evidence="9 10" key="1">
    <citation type="submission" date="2023-04" db="EMBL/GenBank/DDBJ databases">
        <title>Marinoamorphus aggregata gen. nov., sp. Nov., isolate from tissue of brittle star Ophioplocus japonicus.</title>
        <authorList>
            <person name="Kawano K."/>
            <person name="Sawayama S."/>
            <person name="Nakagawa S."/>
        </authorList>
    </citation>
    <scope>NUCLEOTIDE SEQUENCE [LARGE SCALE GENOMIC DNA]</scope>
    <source>
        <strain evidence="9 10">NKW23</strain>
    </source>
</reference>
<evidence type="ECO:0000256" key="5">
    <source>
        <dbReference type="ARBA" id="ARBA00022679"/>
    </source>
</evidence>
<comment type="caution">
    <text evidence="9">The sequence shown here is derived from an EMBL/GenBank/DDBJ whole genome shotgun (WGS) entry which is preliminary data.</text>
</comment>
<evidence type="ECO:0000256" key="4">
    <source>
        <dbReference type="ARBA" id="ARBA00022576"/>
    </source>
</evidence>
<keyword evidence="6" id="KW-0663">Pyridoxal phosphate</keyword>
<dbReference type="SUPFAM" id="SSF53383">
    <property type="entry name" value="PLP-dependent transferases"/>
    <property type="match status" value="1"/>
</dbReference>
<keyword evidence="10" id="KW-1185">Reference proteome</keyword>
<dbReference type="InterPro" id="IPR050596">
    <property type="entry name" value="AspAT/PAT-like"/>
</dbReference>